<dbReference type="CDD" id="cd00192">
    <property type="entry name" value="PTKc"/>
    <property type="match status" value="1"/>
</dbReference>
<organism evidence="6 7">
    <name type="scientific">Paramuricea clavata</name>
    <name type="common">Red gorgonian</name>
    <name type="synonym">Violescent sea-whip</name>
    <dbReference type="NCBI Taxonomy" id="317549"/>
    <lineage>
        <taxon>Eukaryota</taxon>
        <taxon>Metazoa</taxon>
        <taxon>Cnidaria</taxon>
        <taxon>Anthozoa</taxon>
        <taxon>Octocorallia</taxon>
        <taxon>Malacalcyonacea</taxon>
        <taxon>Plexauridae</taxon>
        <taxon>Paramuricea</taxon>
    </lineage>
</organism>
<evidence type="ECO:0000256" key="1">
    <source>
        <dbReference type="ARBA" id="ARBA00022679"/>
    </source>
</evidence>
<reference evidence="6" key="1">
    <citation type="submission" date="2020-04" db="EMBL/GenBank/DDBJ databases">
        <authorList>
            <person name="Alioto T."/>
            <person name="Alioto T."/>
            <person name="Gomez Garrido J."/>
        </authorList>
    </citation>
    <scope>NUCLEOTIDE SEQUENCE</scope>
    <source>
        <strain evidence="6">A484AB</strain>
    </source>
</reference>
<keyword evidence="2" id="KW-0547">Nucleotide-binding</keyword>
<name>A0A6S7GXM6_PARCT</name>
<dbReference type="PRINTS" id="PR00109">
    <property type="entry name" value="TYRKINASE"/>
</dbReference>
<dbReference type="GO" id="GO:0043235">
    <property type="term" value="C:receptor complex"/>
    <property type="evidence" value="ECO:0007669"/>
    <property type="project" value="TreeGrafter"/>
</dbReference>
<dbReference type="PROSITE" id="PS50011">
    <property type="entry name" value="PROTEIN_KINASE_DOM"/>
    <property type="match status" value="1"/>
</dbReference>
<keyword evidence="3 6" id="KW-0418">Kinase</keyword>
<dbReference type="GO" id="GO:0005886">
    <property type="term" value="C:plasma membrane"/>
    <property type="evidence" value="ECO:0007669"/>
    <property type="project" value="TreeGrafter"/>
</dbReference>
<dbReference type="Proteomes" id="UP001152795">
    <property type="component" value="Unassembled WGS sequence"/>
</dbReference>
<evidence type="ECO:0000256" key="5">
    <source>
        <dbReference type="ARBA" id="ARBA00023137"/>
    </source>
</evidence>
<dbReference type="PANTHER" id="PTHR24416:SF621">
    <property type="entry name" value="TYROSINE KINASE RECEPTOR CAD96CA"/>
    <property type="match status" value="1"/>
</dbReference>
<dbReference type="SMART" id="SM00219">
    <property type="entry name" value="TyrKc"/>
    <property type="match status" value="1"/>
</dbReference>
<evidence type="ECO:0000256" key="2">
    <source>
        <dbReference type="ARBA" id="ARBA00022741"/>
    </source>
</evidence>
<keyword evidence="6" id="KW-0675">Receptor</keyword>
<dbReference type="GO" id="GO:0004714">
    <property type="term" value="F:transmembrane receptor protein tyrosine kinase activity"/>
    <property type="evidence" value="ECO:0007669"/>
    <property type="project" value="TreeGrafter"/>
</dbReference>
<keyword evidence="1" id="KW-0808">Transferase</keyword>
<evidence type="ECO:0000313" key="7">
    <source>
        <dbReference type="Proteomes" id="UP001152795"/>
    </source>
</evidence>
<dbReference type="OrthoDB" id="5962987at2759"/>
<evidence type="ECO:0000313" key="6">
    <source>
        <dbReference type="EMBL" id="CAB3994846.1"/>
    </source>
</evidence>
<feature type="non-terminal residue" evidence="6">
    <location>
        <position position="1"/>
    </location>
</feature>
<dbReference type="FunFam" id="1.10.510.10:FF:000554">
    <property type="entry name" value="Predicted protein"/>
    <property type="match status" value="1"/>
</dbReference>
<keyword evidence="5" id="KW-0829">Tyrosine-protein kinase</keyword>
<evidence type="ECO:0000256" key="3">
    <source>
        <dbReference type="ARBA" id="ARBA00022777"/>
    </source>
</evidence>
<protein>
    <submittedName>
        <fullName evidence="6">Tyrosine- kinase receptor Tie-1-like</fullName>
    </submittedName>
</protein>
<sequence length="472" mass="53675">MQPLVEKSGRVIHLNFPCDATRASASNFGDVLSKPFKIDEAVVKKIEISKEFEGNAERTDQVDDGSLYKKTDDLAVSPTSCTPTITSFQEIKRSDDAFWEFPRDRIVFLRNIGEETFGSVNKAKILPLHSMNLMNGGIVAIKTLKENSTLKDRNDFLNELKLMKKLEPHPHVAQLLGCCTVTEPYLLILEYLVGGDLLGYLRKSRGCEDSYNTGEYAPTSRLSEKNLLSFAWMIADGMAYLAENEIVHRDLAARNVLVGDENICKICDFGMARAEGKYERKSQARLPVKWMAPEDLFHETCTSMSDVWSYGIVLWEIFTIGDSPYPGHKGKEVVNLLETGYRMPKPEHLSNNVPSKHQSVVHECWNDEPLLRPQFSAIASFFKKMSAGSSKDHLDLNKFEDHQYVNFDISHDKDPVEILKYSNELIGTFEQRAYLYWMIEISSGHPKERSFNVTSESVNAFYDGWNLDLPHF</sequence>
<dbReference type="PROSITE" id="PS00109">
    <property type="entry name" value="PROTEIN_KINASE_TYR"/>
    <property type="match status" value="1"/>
</dbReference>
<comment type="caution">
    <text evidence="6">The sequence shown here is derived from an EMBL/GenBank/DDBJ whole genome shotgun (WGS) entry which is preliminary data.</text>
</comment>
<dbReference type="Gene3D" id="3.30.200.20">
    <property type="entry name" value="Phosphorylase Kinase, domain 1"/>
    <property type="match status" value="1"/>
</dbReference>
<dbReference type="EMBL" id="CACRXK020002552">
    <property type="protein sequence ID" value="CAB3994846.1"/>
    <property type="molecule type" value="Genomic_DNA"/>
</dbReference>
<dbReference type="GO" id="GO:0005524">
    <property type="term" value="F:ATP binding"/>
    <property type="evidence" value="ECO:0007669"/>
    <property type="project" value="UniProtKB-KW"/>
</dbReference>
<accession>A0A6S7GXM6</accession>
<keyword evidence="7" id="KW-1185">Reference proteome</keyword>
<dbReference type="Pfam" id="PF07714">
    <property type="entry name" value="PK_Tyr_Ser-Thr"/>
    <property type="match status" value="1"/>
</dbReference>
<dbReference type="InterPro" id="IPR020635">
    <property type="entry name" value="Tyr_kinase_cat_dom"/>
</dbReference>
<dbReference type="PANTHER" id="PTHR24416">
    <property type="entry name" value="TYROSINE-PROTEIN KINASE RECEPTOR"/>
    <property type="match status" value="1"/>
</dbReference>
<dbReference type="InterPro" id="IPR050122">
    <property type="entry name" value="RTK"/>
</dbReference>
<dbReference type="InterPro" id="IPR011009">
    <property type="entry name" value="Kinase-like_dom_sf"/>
</dbReference>
<dbReference type="GO" id="GO:0007169">
    <property type="term" value="P:cell surface receptor protein tyrosine kinase signaling pathway"/>
    <property type="evidence" value="ECO:0007669"/>
    <property type="project" value="TreeGrafter"/>
</dbReference>
<keyword evidence="4" id="KW-0067">ATP-binding</keyword>
<dbReference type="InterPro" id="IPR000719">
    <property type="entry name" value="Prot_kinase_dom"/>
</dbReference>
<dbReference type="Gene3D" id="1.10.510.10">
    <property type="entry name" value="Transferase(Phosphotransferase) domain 1"/>
    <property type="match status" value="1"/>
</dbReference>
<evidence type="ECO:0000256" key="4">
    <source>
        <dbReference type="ARBA" id="ARBA00022840"/>
    </source>
</evidence>
<dbReference type="InterPro" id="IPR008266">
    <property type="entry name" value="Tyr_kinase_AS"/>
</dbReference>
<gene>
    <name evidence="6" type="ORF">PACLA_8A043321</name>
</gene>
<dbReference type="SUPFAM" id="SSF56112">
    <property type="entry name" value="Protein kinase-like (PK-like)"/>
    <property type="match status" value="1"/>
</dbReference>
<dbReference type="AlphaFoldDB" id="A0A6S7GXM6"/>
<proteinExistence type="predicted"/>
<dbReference type="InterPro" id="IPR001245">
    <property type="entry name" value="Ser-Thr/Tyr_kinase_cat_dom"/>
</dbReference>